<dbReference type="PANTHER" id="PTHR35801:SF1">
    <property type="entry name" value="PHOSPHOSERINE PHOSPHATASE RSBX"/>
    <property type="match status" value="1"/>
</dbReference>
<reference evidence="2 3" key="1">
    <citation type="journal article" date="2010" name="Stand. Genomic Sci.">
        <title>Complete genome sequence of Conexibacter woesei type strain (ID131577).</title>
        <authorList>
            <person name="Pukall R."/>
            <person name="Lapidus A."/>
            <person name="Glavina Del Rio T."/>
            <person name="Copeland A."/>
            <person name="Tice H."/>
            <person name="Cheng J.-F."/>
            <person name="Lucas S."/>
            <person name="Chen F."/>
            <person name="Nolan M."/>
            <person name="Bruce D."/>
            <person name="Goodwin L."/>
            <person name="Pitluck S."/>
            <person name="Mavromatis K."/>
            <person name="Ivanova N."/>
            <person name="Ovchinnikova G."/>
            <person name="Pati A."/>
            <person name="Chen A."/>
            <person name="Palaniappan K."/>
            <person name="Land M."/>
            <person name="Hauser L."/>
            <person name="Chang Y.-J."/>
            <person name="Jeffries C.D."/>
            <person name="Chain P."/>
            <person name="Meincke L."/>
            <person name="Sims D."/>
            <person name="Brettin T."/>
            <person name="Detter J.C."/>
            <person name="Rohde M."/>
            <person name="Goeker M."/>
            <person name="Bristow J."/>
            <person name="Eisen J.A."/>
            <person name="Markowitz V."/>
            <person name="Kyrpides N.C."/>
            <person name="Klenk H.-P."/>
            <person name="Hugenholtz P."/>
        </authorList>
    </citation>
    <scope>NUCLEOTIDE SEQUENCE [LARGE SCALE GENOMIC DNA]</scope>
    <source>
        <strain evidence="3">DSM 14684 / CIP 108061 / JCM 11494 / NBRC 100937 / ID131577</strain>
    </source>
</reference>
<dbReference type="SMART" id="SM00331">
    <property type="entry name" value="PP2C_SIG"/>
    <property type="match status" value="1"/>
</dbReference>
<dbReference type="STRING" id="469383.Cwoe_3440"/>
<dbReference type="InterPro" id="IPR039248">
    <property type="entry name" value="Ptase_RsbX"/>
</dbReference>
<accession>D3EZ93</accession>
<dbReference type="eggNOG" id="COG2208">
    <property type="taxonomic scope" value="Bacteria"/>
</dbReference>
<dbReference type="Gene3D" id="3.60.40.10">
    <property type="entry name" value="PPM-type phosphatase domain"/>
    <property type="match status" value="1"/>
</dbReference>
<feature type="domain" description="PPM-type phosphatase" evidence="1">
    <location>
        <begin position="16"/>
        <end position="207"/>
    </location>
</feature>
<dbReference type="AlphaFoldDB" id="D3EZ93"/>
<evidence type="ECO:0000259" key="1">
    <source>
        <dbReference type="SMART" id="SM00331"/>
    </source>
</evidence>
<proteinExistence type="predicted"/>
<dbReference type="KEGG" id="cwo:Cwoe_3440"/>
<dbReference type="InterPro" id="IPR001932">
    <property type="entry name" value="PPM-type_phosphatase-like_dom"/>
</dbReference>
<sequence>MGAVLTVSSERALHPDVSVALAQVNAAGESVSGDVPVAVRCRDGLLVAAIDGLGHGAPAREAATRAAAVLADGCDEPLPALIERCHAALAGTRGAALTVARIDARDHSLTWLGIGNVNGVLVPAVDGAAAPEALLLAGVVGDQLPQLVPVTLPLVAGDTVLLATDGVDDAIADGLRVRGALGPLADGLLQRHRRGPSDDALVLLARFEPGSGAAGSTAAILS</sequence>
<dbReference type="SUPFAM" id="SSF81606">
    <property type="entry name" value="PP2C-like"/>
    <property type="match status" value="1"/>
</dbReference>
<dbReference type="Pfam" id="PF07228">
    <property type="entry name" value="SpoIIE"/>
    <property type="match status" value="1"/>
</dbReference>
<keyword evidence="3" id="KW-1185">Reference proteome</keyword>
<evidence type="ECO:0000313" key="3">
    <source>
        <dbReference type="Proteomes" id="UP000008229"/>
    </source>
</evidence>
<dbReference type="Proteomes" id="UP000008229">
    <property type="component" value="Chromosome"/>
</dbReference>
<dbReference type="EMBL" id="CP001854">
    <property type="protein sequence ID" value="ADB51858.1"/>
    <property type="molecule type" value="Genomic_DNA"/>
</dbReference>
<gene>
    <name evidence="2" type="ordered locus">Cwoe_3440</name>
</gene>
<protein>
    <submittedName>
        <fullName evidence="2">Protein serine/threonine phosphatase</fullName>
    </submittedName>
</protein>
<name>D3EZ93_CONWI</name>
<dbReference type="InterPro" id="IPR036457">
    <property type="entry name" value="PPM-type-like_dom_sf"/>
</dbReference>
<reference evidence="3" key="2">
    <citation type="submission" date="2010-01" db="EMBL/GenBank/DDBJ databases">
        <title>The complete genome of Conexibacter woesei DSM 14684.</title>
        <authorList>
            <consortium name="US DOE Joint Genome Institute (JGI-PGF)"/>
            <person name="Lucas S."/>
            <person name="Copeland A."/>
            <person name="Lapidus A."/>
            <person name="Glavina del Rio T."/>
            <person name="Dalin E."/>
            <person name="Tice H."/>
            <person name="Bruce D."/>
            <person name="Goodwin L."/>
            <person name="Pitluck S."/>
            <person name="Kyrpides N."/>
            <person name="Mavromatis K."/>
            <person name="Ivanova N."/>
            <person name="Mikhailova N."/>
            <person name="Chertkov O."/>
            <person name="Brettin T."/>
            <person name="Detter J.C."/>
            <person name="Han C."/>
            <person name="Larimer F."/>
            <person name="Land M."/>
            <person name="Hauser L."/>
            <person name="Markowitz V."/>
            <person name="Cheng J.-F."/>
            <person name="Hugenholtz P."/>
            <person name="Woyke T."/>
            <person name="Wu D."/>
            <person name="Pukall R."/>
            <person name="Steenblock K."/>
            <person name="Schneider S."/>
            <person name="Klenk H.-P."/>
            <person name="Eisen J.A."/>
        </authorList>
    </citation>
    <scope>NUCLEOTIDE SEQUENCE [LARGE SCALE GENOMIC DNA]</scope>
    <source>
        <strain evidence="3">DSM 14684 / CIP 108061 / JCM 11494 / NBRC 100937 / ID131577</strain>
    </source>
</reference>
<dbReference type="HOGENOM" id="CLU_112038_0_0_11"/>
<organism evidence="2 3">
    <name type="scientific">Conexibacter woesei (strain DSM 14684 / CCUG 47730 / CIP 108061 / JCM 11494 / NBRC 100937 / ID131577)</name>
    <dbReference type="NCBI Taxonomy" id="469383"/>
    <lineage>
        <taxon>Bacteria</taxon>
        <taxon>Bacillati</taxon>
        <taxon>Actinomycetota</taxon>
        <taxon>Thermoleophilia</taxon>
        <taxon>Solirubrobacterales</taxon>
        <taxon>Conexibacteraceae</taxon>
        <taxon>Conexibacter</taxon>
    </lineage>
</organism>
<dbReference type="PANTHER" id="PTHR35801">
    <property type="entry name" value="PHOSPHOSERINE PHOSPHATASE RSBX"/>
    <property type="match status" value="1"/>
</dbReference>
<evidence type="ECO:0000313" key="2">
    <source>
        <dbReference type="EMBL" id="ADB51858.1"/>
    </source>
</evidence>